<dbReference type="GO" id="GO:0016491">
    <property type="term" value="F:oxidoreductase activity"/>
    <property type="evidence" value="ECO:0007669"/>
    <property type="project" value="InterPro"/>
</dbReference>
<feature type="domain" description="FAD-binding FR-type" evidence="1">
    <location>
        <begin position="1"/>
        <end position="100"/>
    </location>
</feature>
<dbReference type="InterPro" id="IPR039261">
    <property type="entry name" value="FNR_nucleotide-bd"/>
</dbReference>
<dbReference type="Gene3D" id="3.40.50.80">
    <property type="entry name" value="Nucleotide-binding domain of ferredoxin-NADP reductase (FNR) module"/>
    <property type="match status" value="1"/>
</dbReference>
<dbReference type="STRING" id="1797535.A2744_03255"/>
<gene>
    <name evidence="2" type="ORF">A2744_03255</name>
</gene>
<accession>A0A1G1Y2N4</accession>
<dbReference type="EMBL" id="MHIE01000003">
    <property type="protein sequence ID" value="OGY46444.1"/>
    <property type="molecule type" value="Genomic_DNA"/>
</dbReference>
<dbReference type="PRINTS" id="PR00410">
    <property type="entry name" value="PHEHYDRXLASE"/>
</dbReference>
<dbReference type="InterPro" id="IPR050415">
    <property type="entry name" value="MRET"/>
</dbReference>
<evidence type="ECO:0000313" key="2">
    <source>
        <dbReference type="EMBL" id="OGY46444.1"/>
    </source>
</evidence>
<dbReference type="SUPFAM" id="SSF63380">
    <property type="entry name" value="Riboflavin synthase domain-like"/>
    <property type="match status" value="1"/>
</dbReference>
<dbReference type="CDD" id="cd00322">
    <property type="entry name" value="FNR_like"/>
    <property type="match status" value="1"/>
</dbReference>
<sequence>MKNYQSKITKKIRIGPDITLVETDKPKGFKFQAGQFVKLALPQLDNQPDNGNWRWLSLASAPYEKKLLYLYLEGPSDFKKKLEAGRPVAISQPLGNFQPPQSADQPVVFLAGGVGIAPIRSIILQAIQKKDSRPMWLFYSNSQPARTAFLAEFENLKNPAFHFVPTMSKPETASDWSGEKGRISLPMLKRHLEDYQHSTYLVVGSPNFVGDMVKMLEKSGVSQINIQTEKFIGL</sequence>
<proteinExistence type="predicted"/>
<protein>
    <recommendedName>
        <fullName evidence="1">FAD-binding FR-type domain-containing protein</fullName>
    </recommendedName>
</protein>
<name>A0A1G1Y2N4_9BACT</name>
<dbReference type="AlphaFoldDB" id="A0A1G1Y2N4"/>
<evidence type="ECO:0000313" key="3">
    <source>
        <dbReference type="Proteomes" id="UP000178240"/>
    </source>
</evidence>
<dbReference type="InterPro" id="IPR017938">
    <property type="entry name" value="Riboflavin_synthase-like_b-brl"/>
</dbReference>
<evidence type="ECO:0000259" key="1">
    <source>
        <dbReference type="PROSITE" id="PS51384"/>
    </source>
</evidence>
<dbReference type="Gene3D" id="2.40.30.10">
    <property type="entry name" value="Translation factors"/>
    <property type="match status" value="1"/>
</dbReference>
<dbReference type="PANTHER" id="PTHR47354:SF5">
    <property type="entry name" value="PROTEIN RFBI"/>
    <property type="match status" value="1"/>
</dbReference>
<comment type="caution">
    <text evidence="2">The sequence shown here is derived from an EMBL/GenBank/DDBJ whole genome shotgun (WGS) entry which is preliminary data.</text>
</comment>
<organism evidence="2 3">
    <name type="scientific">Candidatus Buchananbacteria bacterium RIFCSPHIGHO2_01_FULL_44_11</name>
    <dbReference type="NCBI Taxonomy" id="1797535"/>
    <lineage>
        <taxon>Bacteria</taxon>
        <taxon>Candidatus Buchananiibacteriota</taxon>
    </lineage>
</organism>
<dbReference type="PROSITE" id="PS51384">
    <property type="entry name" value="FAD_FR"/>
    <property type="match status" value="1"/>
</dbReference>
<reference evidence="2 3" key="1">
    <citation type="journal article" date="2016" name="Nat. Commun.">
        <title>Thousands of microbial genomes shed light on interconnected biogeochemical processes in an aquifer system.</title>
        <authorList>
            <person name="Anantharaman K."/>
            <person name="Brown C.T."/>
            <person name="Hug L.A."/>
            <person name="Sharon I."/>
            <person name="Castelle C.J."/>
            <person name="Probst A.J."/>
            <person name="Thomas B.C."/>
            <person name="Singh A."/>
            <person name="Wilkins M.J."/>
            <person name="Karaoz U."/>
            <person name="Brodie E.L."/>
            <person name="Williams K.H."/>
            <person name="Hubbard S.S."/>
            <person name="Banfield J.F."/>
        </authorList>
    </citation>
    <scope>NUCLEOTIDE SEQUENCE [LARGE SCALE GENOMIC DNA]</scope>
</reference>
<dbReference type="SUPFAM" id="SSF52343">
    <property type="entry name" value="Ferredoxin reductase-like, C-terminal NADP-linked domain"/>
    <property type="match status" value="1"/>
</dbReference>
<dbReference type="PANTHER" id="PTHR47354">
    <property type="entry name" value="NADH OXIDOREDUCTASE HCR"/>
    <property type="match status" value="1"/>
</dbReference>
<dbReference type="Pfam" id="PF00175">
    <property type="entry name" value="NAD_binding_1"/>
    <property type="match status" value="1"/>
</dbReference>
<dbReference type="InterPro" id="IPR001433">
    <property type="entry name" value="OxRdtase_FAD/NAD-bd"/>
</dbReference>
<dbReference type="InterPro" id="IPR017927">
    <property type="entry name" value="FAD-bd_FR_type"/>
</dbReference>
<dbReference type="Proteomes" id="UP000178240">
    <property type="component" value="Unassembled WGS sequence"/>
</dbReference>